<evidence type="ECO:0000256" key="1">
    <source>
        <dbReference type="SAM" id="MobiDB-lite"/>
    </source>
</evidence>
<dbReference type="AlphaFoldDB" id="A0A448YV93"/>
<dbReference type="Pfam" id="PF01755">
    <property type="entry name" value="Glyco_transf_25"/>
    <property type="match status" value="1"/>
</dbReference>
<evidence type="ECO:0000259" key="4">
    <source>
        <dbReference type="Pfam" id="PF01755"/>
    </source>
</evidence>
<feature type="compositionally biased region" description="Polar residues" evidence="1">
    <location>
        <begin position="46"/>
        <end position="63"/>
    </location>
</feature>
<evidence type="ECO:0000256" key="3">
    <source>
        <dbReference type="SAM" id="SignalP"/>
    </source>
</evidence>
<organism evidence="5 6">
    <name type="scientific">Pseudo-nitzschia multistriata</name>
    <dbReference type="NCBI Taxonomy" id="183589"/>
    <lineage>
        <taxon>Eukaryota</taxon>
        <taxon>Sar</taxon>
        <taxon>Stramenopiles</taxon>
        <taxon>Ochrophyta</taxon>
        <taxon>Bacillariophyta</taxon>
        <taxon>Bacillariophyceae</taxon>
        <taxon>Bacillariophycidae</taxon>
        <taxon>Bacillariales</taxon>
        <taxon>Bacillariaceae</taxon>
        <taxon>Pseudo-nitzschia</taxon>
    </lineage>
</organism>
<feature type="region of interest" description="Disordered" evidence="1">
    <location>
        <begin position="46"/>
        <end position="65"/>
    </location>
</feature>
<feature type="transmembrane region" description="Helical" evidence="2">
    <location>
        <begin position="366"/>
        <end position="383"/>
    </location>
</feature>
<name>A0A448YV93_9STRA</name>
<dbReference type="CDD" id="cd06532">
    <property type="entry name" value="Glyco_transf_25"/>
    <property type="match status" value="1"/>
</dbReference>
<feature type="chain" id="PRO_5019542811" description="Glycosyl transferase family 25 domain-containing protein" evidence="3">
    <location>
        <begin position="41"/>
        <end position="401"/>
    </location>
</feature>
<evidence type="ECO:0000256" key="2">
    <source>
        <dbReference type="SAM" id="Phobius"/>
    </source>
</evidence>
<sequence>MRTLVLHAHHRRENLPRLSSGLALFPSLLLVLTLLSFSEANPWSASSSLERTTRPTSHSQTPPQRRLWRRSLPLTLHVINLDRDTERWETVVTELVAKGVPRKRIRRVSAVSGRDLSPGDLRANTTRVARTVCTPGTIGCFLSHRKVWQETEDGPEPYRVVLEDDVVVAPGFLEKVRTVVREIDEACEETRDGNWDVVFLGALGCVHPEGRHGLNRIAAFFAGGGRVPRRTLEGAPHCHVPRRPLGAHAFVLSKRGAGKLLKGCSRASGHVDVVAWGMPDLGVVSVHPMLAHQNNTGSPSTIGAVTGGIETRIPNLVVDPYTGLVLEWIYNAPVLSLGPVLLTMGRSVLFVLGGYLASALLYNKCPWLIVLHSIVVAILVALTKATTLRHGRGDETSGVEA</sequence>
<dbReference type="EMBL" id="CAACVS010000006">
    <property type="protein sequence ID" value="VEU33701.1"/>
    <property type="molecule type" value="Genomic_DNA"/>
</dbReference>
<evidence type="ECO:0000313" key="6">
    <source>
        <dbReference type="Proteomes" id="UP000291116"/>
    </source>
</evidence>
<protein>
    <recommendedName>
        <fullName evidence="4">Glycosyl transferase family 25 domain-containing protein</fullName>
    </recommendedName>
</protein>
<gene>
    <name evidence="5" type="ORF">PSNMU_V1.4_AUG-EV-PASAV3_0003900</name>
</gene>
<keyword evidence="2" id="KW-0472">Membrane</keyword>
<feature type="signal peptide" evidence="3">
    <location>
        <begin position="1"/>
        <end position="40"/>
    </location>
</feature>
<evidence type="ECO:0000313" key="5">
    <source>
        <dbReference type="EMBL" id="VEU33701.1"/>
    </source>
</evidence>
<keyword evidence="6" id="KW-1185">Reference proteome</keyword>
<accession>A0A448YV93</accession>
<feature type="domain" description="Glycosyl transferase family 25" evidence="4">
    <location>
        <begin position="76"/>
        <end position="266"/>
    </location>
</feature>
<keyword evidence="2" id="KW-0812">Transmembrane</keyword>
<keyword evidence="3" id="KW-0732">Signal</keyword>
<keyword evidence="2" id="KW-1133">Transmembrane helix</keyword>
<dbReference type="Proteomes" id="UP000291116">
    <property type="component" value="Unassembled WGS sequence"/>
</dbReference>
<proteinExistence type="predicted"/>
<dbReference type="OrthoDB" id="41576at2759"/>
<dbReference type="InterPro" id="IPR002654">
    <property type="entry name" value="Glyco_trans_25"/>
</dbReference>
<reference evidence="5 6" key="1">
    <citation type="submission" date="2019-01" db="EMBL/GenBank/DDBJ databases">
        <authorList>
            <person name="Ferrante I. M."/>
        </authorList>
    </citation>
    <scope>NUCLEOTIDE SEQUENCE [LARGE SCALE GENOMIC DNA]</scope>
    <source>
        <strain evidence="5 6">B856</strain>
    </source>
</reference>